<dbReference type="SUPFAM" id="SSF53474">
    <property type="entry name" value="alpha/beta-Hydrolases"/>
    <property type="match status" value="1"/>
</dbReference>
<evidence type="ECO:0000259" key="1">
    <source>
        <dbReference type="Pfam" id="PF00135"/>
    </source>
</evidence>
<proteinExistence type="predicted"/>
<dbReference type="PANTHER" id="PTHR45237:SF2">
    <property type="entry name" value="POSSIBLE PARA-NITROBENZYL ESTERASE"/>
    <property type="match status" value="1"/>
</dbReference>
<keyword evidence="3" id="KW-1185">Reference proteome</keyword>
<protein>
    <submittedName>
        <fullName evidence="2">Alpha/beta-hydrolase</fullName>
    </submittedName>
</protein>
<sequence>MHKFLGLPFAAPPLCFRPPKPPASSTELRNATSLPPAYIQAGGAANIAAFTDKTVMVWFFGGTLQFGTGSMAEYDGTSFATNQDINLIVPNHRTNVIGFPGEIPGVPTQERNLGFLDQQCVRKVPTAGIKRAAATIGQFGAVDDNGSTTVRKAEERRKNHLAANVSLLIGPKQMGRNHPWRARDQTHSLNISMRNHGSQGNSKDDLIKAYTISPNSICKNDYDAMVAVAIGII</sequence>
<gene>
    <name evidence="2" type="ORF">EJ08DRAFT_695056</name>
</gene>
<dbReference type="PANTHER" id="PTHR45237">
    <property type="entry name" value="POSSIBLE PARA-NITROBENZYL ESTERASE"/>
    <property type="match status" value="1"/>
</dbReference>
<dbReference type="Gene3D" id="3.40.50.1820">
    <property type="entry name" value="alpha/beta hydrolase"/>
    <property type="match status" value="1"/>
</dbReference>
<dbReference type="OrthoDB" id="408631at2759"/>
<dbReference type="InterPro" id="IPR002018">
    <property type="entry name" value="CarbesteraseB"/>
</dbReference>
<reference evidence="2" key="1">
    <citation type="journal article" date="2020" name="Stud. Mycol.">
        <title>101 Dothideomycetes genomes: a test case for predicting lifestyles and emergence of pathogens.</title>
        <authorList>
            <person name="Haridas S."/>
            <person name="Albert R."/>
            <person name="Binder M."/>
            <person name="Bloem J."/>
            <person name="Labutti K."/>
            <person name="Salamov A."/>
            <person name="Andreopoulos B."/>
            <person name="Baker S."/>
            <person name="Barry K."/>
            <person name="Bills G."/>
            <person name="Bluhm B."/>
            <person name="Cannon C."/>
            <person name="Castanera R."/>
            <person name="Culley D."/>
            <person name="Daum C."/>
            <person name="Ezra D."/>
            <person name="Gonzalez J."/>
            <person name="Henrissat B."/>
            <person name="Kuo A."/>
            <person name="Liang C."/>
            <person name="Lipzen A."/>
            <person name="Lutzoni F."/>
            <person name="Magnuson J."/>
            <person name="Mondo S."/>
            <person name="Nolan M."/>
            <person name="Ohm R."/>
            <person name="Pangilinan J."/>
            <person name="Park H.-J."/>
            <person name="Ramirez L."/>
            <person name="Alfaro M."/>
            <person name="Sun H."/>
            <person name="Tritt A."/>
            <person name="Yoshinaga Y."/>
            <person name="Zwiers L.-H."/>
            <person name="Turgeon B."/>
            <person name="Goodwin S."/>
            <person name="Spatafora J."/>
            <person name="Crous P."/>
            <person name="Grigoriev I."/>
        </authorList>
    </citation>
    <scope>NUCLEOTIDE SEQUENCE</scope>
    <source>
        <strain evidence="2">CBS 130266</strain>
    </source>
</reference>
<comment type="caution">
    <text evidence="2">The sequence shown here is derived from an EMBL/GenBank/DDBJ whole genome shotgun (WGS) entry which is preliminary data.</text>
</comment>
<dbReference type="EMBL" id="MU007023">
    <property type="protein sequence ID" value="KAF2433026.1"/>
    <property type="molecule type" value="Genomic_DNA"/>
</dbReference>
<dbReference type="AlphaFoldDB" id="A0A9P4U113"/>
<dbReference type="InterPro" id="IPR029058">
    <property type="entry name" value="AB_hydrolase_fold"/>
</dbReference>
<accession>A0A9P4U113</accession>
<feature type="domain" description="Carboxylesterase type B" evidence="1">
    <location>
        <begin position="52"/>
        <end position="119"/>
    </location>
</feature>
<dbReference type="Proteomes" id="UP000800235">
    <property type="component" value="Unassembled WGS sequence"/>
</dbReference>
<organism evidence="2 3">
    <name type="scientific">Tothia fuscella</name>
    <dbReference type="NCBI Taxonomy" id="1048955"/>
    <lineage>
        <taxon>Eukaryota</taxon>
        <taxon>Fungi</taxon>
        <taxon>Dikarya</taxon>
        <taxon>Ascomycota</taxon>
        <taxon>Pezizomycotina</taxon>
        <taxon>Dothideomycetes</taxon>
        <taxon>Pleosporomycetidae</taxon>
        <taxon>Venturiales</taxon>
        <taxon>Cylindrosympodiaceae</taxon>
        <taxon>Tothia</taxon>
    </lineage>
</organism>
<dbReference type="Pfam" id="PF00135">
    <property type="entry name" value="COesterase"/>
    <property type="match status" value="1"/>
</dbReference>
<evidence type="ECO:0000313" key="2">
    <source>
        <dbReference type="EMBL" id="KAF2433026.1"/>
    </source>
</evidence>
<evidence type="ECO:0000313" key="3">
    <source>
        <dbReference type="Proteomes" id="UP000800235"/>
    </source>
</evidence>
<name>A0A9P4U113_9PEZI</name>